<evidence type="ECO:0000313" key="2">
    <source>
        <dbReference type="Proteomes" id="UP001281147"/>
    </source>
</evidence>
<accession>A0ACC3MW81</accession>
<reference evidence="1" key="1">
    <citation type="submission" date="2023-07" db="EMBL/GenBank/DDBJ databases">
        <title>Black Yeasts Isolated from many extreme environments.</title>
        <authorList>
            <person name="Coleine C."/>
            <person name="Stajich J.E."/>
            <person name="Selbmann L."/>
        </authorList>
    </citation>
    <scope>NUCLEOTIDE SEQUENCE</scope>
    <source>
        <strain evidence="1">CCFEE 5714</strain>
    </source>
</reference>
<dbReference type="EMBL" id="JAUTXU010000133">
    <property type="protein sequence ID" value="KAK3704993.1"/>
    <property type="molecule type" value="Genomic_DNA"/>
</dbReference>
<name>A0ACC3MW81_9PEZI</name>
<gene>
    <name evidence="1" type="ORF">LTR37_013510</name>
</gene>
<dbReference type="Proteomes" id="UP001281147">
    <property type="component" value="Unassembled WGS sequence"/>
</dbReference>
<proteinExistence type="predicted"/>
<evidence type="ECO:0000313" key="1">
    <source>
        <dbReference type="EMBL" id="KAK3704993.1"/>
    </source>
</evidence>
<sequence length="257" mass="28721">MSPFEVLVTATIADLYLVHQRGLRLAIWGLCLSVGVGGGTVISGYIIEDLGWNWTYGICAILFGVWILILFFFCPETAYRRDESLNTDLRTYDHAEELTEKRAAGGEKVERVESIERTESGTDWSEAKHSYWHSLKIYHGRQCDDAFWKVLTRPLMMLIFPHFFAYGLTTSWLIVVGSVLAQVFTAEPYNFSVSQVGLVAIASLIGAIIGAFVTGPLADWVAKSMSRRNKGIYEPEFRLVIITVTLILGGISFFGFG</sequence>
<organism evidence="1 2">
    <name type="scientific">Vermiconidia calcicola</name>
    <dbReference type="NCBI Taxonomy" id="1690605"/>
    <lineage>
        <taxon>Eukaryota</taxon>
        <taxon>Fungi</taxon>
        <taxon>Dikarya</taxon>
        <taxon>Ascomycota</taxon>
        <taxon>Pezizomycotina</taxon>
        <taxon>Dothideomycetes</taxon>
        <taxon>Dothideomycetidae</taxon>
        <taxon>Mycosphaerellales</taxon>
        <taxon>Extremaceae</taxon>
        <taxon>Vermiconidia</taxon>
    </lineage>
</organism>
<protein>
    <submittedName>
        <fullName evidence="1">Uncharacterized protein</fullName>
    </submittedName>
</protein>
<comment type="caution">
    <text evidence="1">The sequence shown here is derived from an EMBL/GenBank/DDBJ whole genome shotgun (WGS) entry which is preliminary data.</text>
</comment>
<keyword evidence="2" id="KW-1185">Reference proteome</keyword>